<reference evidence="2" key="1">
    <citation type="submission" date="2022-11" db="EMBL/GenBank/DDBJ databases">
        <title>Chromosomal genome sequence assembly and mating type (MAT) locus characterization of the leprose asexual lichenized fungus Lepraria neglecta (Nyl.) Erichsen.</title>
        <authorList>
            <person name="Allen J.L."/>
            <person name="Pfeffer B."/>
        </authorList>
    </citation>
    <scope>NUCLEOTIDE SEQUENCE</scope>
    <source>
        <strain evidence="2">Allen 5258</strain>
    </source>
</reference>
<accession>A0AAD9Z938</accession>
<name>A0AAD9Z938_9LECA</name>
<feature type="compositionally biased region" description="Basic and acidic residues" evidence="1">
    <location>
        <begin position="45"/>
        <end position="60"/>
    </location>
</feature>
<comment type="caution">
    <text evidence="2">The sequence shown here is derived from an EMBL/GenBank/DDBJ whole genome shotgun (WGS) entry which is preliminary data.</text>
</comment>
<proteinExistence type="predicted"/>
<dbReference type="AlphaFoldDB" id="A0AAD9Z938"/>
<keyword evidence="3" id="KW-1185">Reference proteome</keyword>
<evidence type="ECO:0000313" key="3">
    <source>
        <dbReference type="Proteomes" id="UP001276659"/>
    </source>
</evidence>
<dbReference type="EMBL" id="JASNWA010000007">
    <property type="protein sequence ID" value="KAK3173178.1"/>
    <property type="molecule type" value="Genomic_DNA"/>
</dbReference>
<sequence length="148" mass="16550">MPGHVSIDELSSNVHYHSHFKKARDATPYPAQTRHSSTVPNPDEDQPKGKREGTHREFLELPRTSSKTGTLTQKSLYHQPFNPTDRAVIRVPSKLSKIRLGMGPTPPTPQAPPTVQVPTKEQHAFLQRGHRASASALTRDSVREYVND</sequence>
<evidence type="ECO:0000313" key="2">
    <source>
        <dbReference type="EMBL" id="KAK3173178.1"/>
    </source>
</evidence>
<feature type="region of interest" description="Disordered" evidence="1">
    <location>
        <begin position="1"/>
        <end position="71"/>
    </location>
</feature>
<gene>
    <name evidence="2" type="ORF">OEA41_006507</name>
</gene>
<protein>
    <submittedName>
        <fullName evidence="2">Uncharacterized protein</fullName>
    </submittedName>
</protein>
<evidence type="ECO:0000256" key="1">
    <source>
        <dbReference type="SAM" id="MobiDB-lite"/>
    </source>
</evidence>
<organism evidence="2 3">
    <name type="scientific">Lepraria neglecta</name>
    <dbReference type="NCBI Taxonomy" id="209136"/>
    <lineage>
        <taxon>Eukaryota</taxon>
        <taxon>Fungi</taxon>
        <taxon>Dikarya</taxon>
        <taxon>Ascomycota</taxon>
        <taxon>Pezizomycotina</taxon>
        <taxon>Lecanoromycetes</taxon>
        <taxon>OSLEUM clade</taxon>
        <taxon>Lecanoromycetidae</taxon>
        <taxon>Lecanorales</taxon>
        <taxon>Lecanorineae</taxon>
        <taxon>Stereocaulaceae</taxon>
        <taxon>Lepraria</taxon>
    </lineage>
</organism>
<dbReference type="Proteomes" id="UP001276659">
    <property type="component" value="Unassembled WGS sequence"/>
</dbReference>